<keyword evidence="3" id="KW-1185">Reference proteome</keyword>
<feature type="transmembrane region" description="Helical" evidence="1">
    <location>
        <begin position="246"/>
        <end position="265"/>
    </location>
</feature>
<keyword evidence="1" id="KW-0812">Transmembrane</keyword>
<reference evidence="2" key="1">
    <citation type="journal article" date="2023" name="Mol. Phylogenet. Evol.">
        <title>Genome-scale phylogeny and comparative genomics of the fungal order Sordariales.</title>
        <authorList>
            <person name="Hensen N."/>
            <person name="Bonometti L."/>
            <person name="Westerberg I."/>
            <person name="Brannstrom I.O."/>
            <person name="Guillou S."/>
            <person name="Cros-Aarteil S."/>
            <person name="Calhoun S."/>
            <person name="Haridas S."/>
            <person name="Kuo A."/>
            <person name="Mondo S."/>
            <person name="Pangilinan J."/>
            <person name="Riley R."/>
            <person name="LaButti K."/>
            <person name="Andreopoulos B."/>
            <person name="Lipzen A."/>
            <person name="Chen C."/>
            <person name="Yan M."/>
            <person name="Daum C."/>
            <person name="Ng V."/>
            <person name="Clum A."/>
            <person name="Steindorff A."/>
            <person name="Ohm R.A."/>
            <person name="Martin F."/>
            <person name="Silar P."/>
            <person name="Natvig D.O."/>
            <person name="Lalanne C."/>
            <person name="Gautier V."/>
            <person name="Ament-Velasquez S.L."/>
            <person name="Kruys A."/>
            <person name="Hutchinson M.I."/>
            <person name="Powell A.J."/>
            <person name="Barry K."/>
            <person name="Miller A.N."/>
            <person name="Grigoriev I.V."/>
            <person name="Debuchy R."/>
            <person name="Gladieux P."/>
            <person name="Hiltunen Thoren M."/>
            <person name="Johannesson H."/>
        </authorList>
    </citation>
    <scope>NUCLEOTIDE SEQUENCE</scope>
    <source>
        <strain evidence="2">CBS 508.74</strain>
    </source>
</reference>
<proteinExistence type="predicted"/>
<accession>A0AAN6TAF2</accession>
<evidence type="ECO:0000313" key="2">
    <source>
        <dbReference type="EMBL" id="KAK4109964.1"/>
    </source>
</evidence>
<organism evidence="2 3">
    <name type="scientific">Canariomyces notabilis</name>
    <dbReference type="NCBI Taxonomy" id="2074819"/>
    <lineage>
        <taxon>Eukaryota</taxon>
        <taxon>Fungi</taxon>
        <taxon>Dikarya</taxon>
        <taxon>Ascomycota</taxon>
        <taxon>Pezizomycotina</taxon>
        <taxon>Sordariomycetes</taxon>
        <taxon>Sordariomycetidae</taxon>
        <taxon>Sordariales</taxon>
        <taxon>Chaetomiaceae</taxon>
        <taxon>Canariomyces</taxon>
    </lineage>
</organism>
<feature type="transmembrane region" description="Helical" evidence="1">
    <location>
        <begin position="332"/>
        <end position="355"/>
    </location>
</feature>
<reference evidence="2" key="2">
    <citation type="submission" date="2023-05" db="EMBL/GenBank/DDBJ databases">
        <authorList>
            <consortium name="Lawrence Berkeley National Laboratory"/>
            <person name="Steindorff A."/>
            <person name="Hensen N."/>
            <person name="Bonometti L."/>
            <person name="Westerberg I."/>
            <person name="Brannstrom I.O."/>
            <person name="Guillou S."/>
            <person name="Cros-Aarteil S."/>
            <person name="Calhoun S."/>
            <person name="Haridas S."/>
            <person name="Kuo A."/>
            <person name="Mondo S."/>
            <person name="Pangilinan J."/>
            <person name="Riley R."/>
            <person name="Labutti K."/>
            <person name="Andreopoulos B."/>
            <person name="Lipzen A."/>
            <person name="Chen C."/>
            <person name="Yanf M."/>
            <person name="Daum C."/>
            <person name="Ng V."/>
            <person name="Clum A."/>
            <person name="Ohm R."/>
            <person name="Martin F."/>
            <person name="Silar P."/>
            <person name="Natvig D."/>
            <person name="Lalanne C."/>
            <person name="Gautier V."/>
            <person name="Ament-Velasquez S.L."/>
            <person name="Kruys A."/>
            <person name="Hutchinson M.I."/>
            <person name="Powell A.J."/>
            <person name="Barry K."/>
            <person name="Miller A.N."/>
            <person name="Grigoriev I.V."/>
            <person name="Debuchy R."/>
            <person name="Gladieux P."/>
            <person name="Thoren M.H."/>
            <person name="Johannesson H."/>
        </authorList>
    </citation>
    <scope>NUCLEOTIDE SEQUENCE</scope>
    <source>
        <strain evidence="2">CBS 508.74</strain>
    </source>
</reference>
<feature type="transmembrane region" description="Helical" evidence="1">
    <location>
        <begin position="29"/>
        <end position="50"/>
    </location>
</feature>
<dbReference type="RefSeq" id="XP_064667534.1">
    <property type="nucleotide sequence ID" value="XM_064812737.1"/>
</dbReference>
<dbReference type="AlphaFoldDB" id="A0AAN6TAF2"/>
<sequence>MLTTVTVGGALAKRFAEGDVPSNFKLPPVAMYFILGDFLLFLPIFLIFAYTFGRIYPTLAAVEDPLPAYTAVPLNEESAPKDNDILPVLSIEPAKPVTSSLRATNRLLRSFGGWSSNFRGFGPAVVLGLLTLITMFFFTALPFMPTRVAHLLALLVLSPLSTAWTHVVITPPSAKSFFSRIPSARKTYIATALPIFALWSAAHIAVLAPYFLAMAIGLSDRAISDLVPPPNGDGDATSPAMSGSDAAKAICVAGFALGLQVLLVIPAMTALTRVQASLLPADEDTVVPFDRSFGGRVEPEVVSGRGFASVVDALRTVSFASWMRIYVLRIKLFAIETAAYVVMAVVLVAQLFVVYKTCDGSSKCSY</sequence>
<dbReference type="EMBL" id="MU853353">
    <property type="protein sequence ID" value="KAK4109964.1"/>
    <property type="molecule type" value="Genomic_DNA"/>
</dbReference>
<dbReference type="GeneID" id="89936862"/>
<feature type="transmembrane region" description="Helical" evidence="1">
    <location>
        <begin position="189"/>
        <end position="212"/>
    </location>
</feature>
<protein>
    <submittedName>
        <fullName evidence="2">Uncharacterized protein</fullName>
    </submittedName>
</protein>
<feature type="transmembrane region" description="Helical" evidence="1">
    <location>
        <begin position="124"/>
        <end position="143"/>
    </location>
</feature>
<evidence type="ECO:0000256" key="1">
    <source>
        <dbReference type="SAM" id="Phobius"/>
    </source>
</evidence>
<feature type="transmembrane region" description="Helical" evidence="1">
    <location>
        <begin position="149"/>
        <end position="169"/>
    </location>
</feature>
<keyword evidence="1" id="KW-0472">Membrane</keyword>
<evidence type="ECO:0000313" key="3">
    <source>
        <dbReference type="Proteomes" id="UP001302812"/>
    </source>
</evidence>
<keyword evidence="1" id="KW-1133">Transmembrane helix</keyword>
<comment type="caution">
    <text evidence="2">The sequence shown here is derived from an EMBL/GenBank/DDBJ whole genome shotgun (WGS) entry which is preliminary data.</text>
</comment>
<dbReference type="Proteomes" id="UP001302812">
    <property type="component" value="Unassembled WGS sequence"/>
</dbReference>
<gene>
    <name evidence="2" type="ORF">N656DRAFT_736941</name>
</gene>
<name>A0AAN6TAF2_9PEZI</name>